<dbReference type="AlphaFoldDB" id="A0AAW4MDI6"/>
<dbReference type="RefSeq" id="WP_057099262.1">
    <property type="nucleotide sequence ID" value="NZ_JAHPYS010000012.1"/>
</dbReference>
<keyword evidence="2" id="KW-1133">Transmembrane helix</keyword>
<proteinExistence type="predicted"/>
<keyword evidence="1" id="KW-0175">Coiled coil</keyword>
<gene>
    <name evidence="3" type="ORF">KTG10_07540</name>
</gene>
<keyword evidence="2" id="KW-0812">Transmembrane</keyword>
<name>A0AAW4MDI6_PHOVU</name>
<evidence type="ECO:0000313" key="4">
    <source>
        <dbReference type="Proteomes" id="UP000736888"/>
    </source>
</evidence>
<dbReference type="Proteomes" id="UP000736888">
    <property type="component" value="Unassembled WGS sequence"/>
</dbReference>
<feature type="transmembrane region" description="Helical" evidence="2">
    <location>
        <begin position="50"/>
        <end position="68"/>
    </location>
</feature>
<comment type="caution">
    <text evidence="3">The sequence shown here is derived from an EMBL/GenBank/DDBJ whole genome shotgun (WGS) entry which is preliminary data.</text>
</comment>
<protein>
    <recommendedName>
        <fullName evidence="5">Mobilization protein</fullName>
    </recommendedName>
</protein>
<evidence type="ECO:0008006" key="5">
    <source>
        <dbReference type="Google" id="ProtNLM"/>
    </source>
</evidence>
<evidence type="ECO:0000256" key="1">
    <source>
        <dbReference type="SAM" id="Coils"/>
    </source>
</evidence>
<evidence type="ECO:0000256" key="2">
    <source>
        <dbReference type="SAM" id="Phobius"/>
    </source>
</evidence>
<sequence>MQQTNAALQKSLTEITTQNAKLSKELADAKALATRLEEQFKQAEKHSKPVELYVVLVVLVILIITLIIS</sequence>
<accession>A0AAW4MDI6</accession>
<keyword evidence="2" id="KW-0472">Membrane</keyword>
<reference evidence="3" key="1">
    <citation type="submission" date="2021-06" db="EMBL/GenBank/DDBJ databases">
        <title>Collection of gut derived symbiotic bacterial strains cultured from healthy donors.</title>
        <authorList>
            <person name="Lin H."/>
            <person name="Littmann E."/>
            <person name="Pamer E.G."/>
        </authorList>
    </citation>
    <scope>NUCLEOTIDE SEQUENCE</scope>
    <source>
        <strain evidence="3">MSK.6.33</strain>
    </source>
</reference>
<evidence type="ECO:0000313" key="3">
    <source>
        <dbReference type="EMBL" id="MBU9138605.1"/>
    </source>
</evidence>
<dbReference type="EMBL" id="JAHPYS010000012">
    <property type="protein sequence ID" value="MBU9138605.1"/>
    <property type="molecule type" value="Genomic_DNA"/>
</dbReference>
<organism evidence="3 4">
    <name type="scientific">Phocaeicola vulgatus</name>
    <name type="common">Bacteroides vulgatus</name>
    <dbReference type="NCBI Taxonomy" id="821"/>
    <lineage>
        <taxon>Bacteria</taxon>
        <taxon>Pseudomonadati</taxon>
        <taxon>Bacteroidota</taxon>
        <taxon>Bacteroidia</taxon>
        <taxon>Bacteroidales</taxon>
        <taxon>Bacteroidaceae</taxon>
        <taxon>Phocaeicola</taxon>
    </lineage>
</organism>
<feature type="coiled-coil region" evidence="1">
    <location>
        <begin position="5"/>
        <end position="46"/>
    </location>
</feature>